<organism evidence="2 3">
    <name type="scientific">Rheinheimera phage vB_RspM_Barba2A</name>
    <dbReference type="NCBI Taxonomy" id="2565679"/>
    <lineage>
        <taxon>Viruses</taxon>
        <taxon>Duplodnaviria</taxon>
        <taxon>Heunggongvirae</taxon>
        <taxon>Uroviricota</taxon>
        <taxon>Caudoviricetes</taxon>
        <taxon>Barbavirus</taxon>
        <taxon>Barbavirus barba18A</taxon>
    </lineage>
</organism>
<evidence type="ECO:0000313" key="3">
    <source>
        <dbReference type="Proteomes" id="UP000302738"/>
    </source>
</evidence>
<keyword evidence="1" id="KW-0812">Transmembrane</keyword>
<feature type="transmembrane region" description="Helical" evidence="1">
    <location>
        <begin position="6"/>
        <end position="23"/>
    </location>
</feature>
<keyword evidence="1" id="KW-1133">Transmembrane helix</keyword>
<proteinExistence type="predicted"/>
<protein>
    <submittedName>
        <fullName evidence="2">Uncharacterized protein</fullName>
    </submittedName>
</protein>
<feature type="transmembrane region" description="Helical" evidence="1">
    <location>
        <begin position="53"/>
        <end position="72"/>
    </location>
</feature>
<sequence>MEYLEILNRLWYLFLFPVVAFIVKEDKEVPILFSLMLVWNNIVFDVIGVPPTVWFLAQALFSILFWYGCKYISYLPLRKAARIVCLYVVFVNLFEQFSLYQTIFYPWWEIINWVALDLIAACILLNNKVLRVGKSVQPN</sequence>
<evidence type="ECO:0000313" key="2">
    <source>
        <dbReference type="EMBL" id="QCQ58250.1"/>
    </source>
</evidence>
<dbReference type="Proteomes" id="UP000302738">
    <property type="component" value="Segment"/>
</dbReference>
<dbReference type="EMBL" id="MK719703">
    <property type="protein sequence ID" value="QCQ58250.1"/>
    <property type="molecule type" value="Genomic_DNA"/>
</dbReference>
<feature type="transmembrane region" description="Helical" evidence="1">
    <location>
        <begin position="110"/>
        <end position="130"/>
    </location>
</feature>
<name>A0A4P8MWI9_9CAUD</name>
<keyword evidence="1" id="KW-0472">Membrane</keyword>
<accession>A0A4P8MWI9</accession>
<gene>
    <name evidence="2" type="ORF">Barba2A_gp127</name>
</gene>
<reference evidence="2 3" key="1">
    <citation type="submission" date="2019-03" db="EMBL/GenBank/DDBJ databases">
        <title>Genomic and seasonal variations among aquatic phages infecting the Baltic Sea Gammaproteobacteria Rheinheimera sp. bal341.</title>
        <authorList>
            <person name="Nilsson E."/>
            <person name="Li K."/>
            <person name="Fridlund J."/>
            <person name="Sulcius S."/>
            <person name="Bunse C."/>
            <person name="Karlsson C.M.G."/>
            <person name="Lindh M."/>
            <person name="Lundin D."/>
            <person name="Pinhassi J."/>
            <person name="Holmfeldt K."/>
        </authorList>
    </citation>
    <scope>NUCLEOTIDE SEQUENCE [LARGE SCALE GENOMIC DNA]</scope>
</reference>
<evidence type="ECO:0000256" key="1">
    <source>
        <dbReference type="SAM" id="Phobius"/>
    </source>
</evidence>
<feature type="transmembrane region" description="Helical" evidence="1">
    <location>
        <begin position="84"/>
        <end position="104"/>
    </location>
</feature>